<sequence length="112" mass="12325">MSTSGQVVRLRAPLIVDPYSQLPTKRDWTDPARQPLDGFMVDPGGSVETDLVNRTQIVTTPKLYGPFDADIEASDRVEAAGVVYEVDGHAARWEGRSGWKAGAVWQLKRIEG</sequence>
<accession>A0A2A9CRV5</accession>
<name>A0A2A9CRV5_9ACTN</name>
<reference evidence="1 2" key="1">
    <citation type="submission" date="2017-10" db="EMBL/GenBank/DDBJ databases">
        <title>Sequencing the genomes of 1000 actinobacteria strains.</title>
        <authorList>
            <person name="Klenk H.-P."/>
        </authorList>
    </citation>
    <scope>NUCLEOTIDE SEQUENCE [LARGE SCALE GENOMIC DNA]</scope>
    <source>
        <strain evidence="1 2">DSM 15597</strain>
    </source>
</reference>
<keyword evidence="2" id="KW-1185">Reference proteome</keyword>
<dbReference type="RefSeq" id="WP_098459834.1">
    <property type="nucleotide sequence ID" value="NZ_PDJC01000001.1"/>
</dbReference>
<comment type="caution">
    <text evidence="1">The sequence shown here is derived from an EMBL/GenBank/DDBJ whole genome shotgun (WGS) entry which is preliminary data.</text>
</comment>
<evidence type="ECO:0008006" key="3">
    <source>
        <dbReference type="Google" id="ProtNLM"/>
    </source>
</evidence>
<evidence type="ECO:0000313" key="2">
    <source>
        <dbReference type="Proteomes" id="UP000226079"/>
    </source>
</evidence>
<protein>
    <recommendedName>
        <fullName evidence="3">Head-to-tail stopper</fullName>
    </recommendedName>
</protein>
<dbReference type="OrthoDB" id="4555285at2"/>
<dbReference type="EMBL" id="PDJC01000001">
    <property type="protein sequence ID" value="PFG16279.1"/>
    <property type="molecule type" value="Genomic_DNA"/>
</dbReference>
<proteinExistence type="predicted"/>
<gene>
    <name evidence="1" type="ORF">ATK74_0813</name>
</gene>
<evidence type="ECO:0000313" key="1">
    <source>
        <dbReference type="EMBL" id="PFG16279.1"/>
    </source>
</evidence>
<dbReference type="AlphaFoldDB" id="A0A2A9CRV5"/>
<organism evidence="1 2">
    <name type="scientific">Propionicimonas paludicola</name>
    <dbReference type="NCBI Taxonomy" id="185243"/>
    <lineage>
        <taxon>Bacteria</taxon>
        <taxon>Bacillati</taxon>
        <taxon>Actinomycetota</taxon>
        <taxon>Actinomycetes</taxon>
        <taxon>Propionibacteriales</taxon>
        <taxon>Nocardioidaceae</taxon>
        <taxon>Propionicimonas</taxon>
    </lineage>
</organism>
<dbReference type="Proteomes" id="UP000226079">
    <property type="component" value="Unassembled WGS sequence"/>
</dbReference>